<reference evidence="2" key="1">
    <citation type="journal article" date="2013" name="Science">
        <title>The Amborella genome and the evolution of flowering plants.</title>
        <authorList>
            <consortium name="Amborella Genome Project"/>
        </authorList>
    </citation>
    <scope>NUCLEOTIDE SEQUENCE [LARGE SCALE GENOMIC DNA]</scope>
</reference>
<sequence>GCAAHAQARSANSELVRACRMSPGRAYAHPGLVVLLHRGPPHEHALRTCLVHALHTGHERAHVRAPVQCSGCTMDPRVHNANVDLRTDHHCPHALHVHMCTTRHTYGMCRHTCCDLPLRSHKI</sequence>
<dbReference type="AlphaFoldDB" id="W1PH17"/>
<dbReference type="Proteomes" id="UP000017836">
    <property type="component" value="Unassembled WGS sequence"/>
</dbReference>
<organism evidence="1 2">
    <name type="scientific">Amborella trichopoda</name>
    <dbReference type="NCBI Taxonomy" id="13333"/>
    <lineage>
        <taxon>Eukaryota</taxon>
        <taxon>Viridiplantae</taxon>
        <taxon>Streptophyta</taxon>
        <taxon>Embryophyta</taxon>
        <taxon>Tracheophyta</taxon>
        <taxon>Spermatophyta</taxon>
        <taxon>Magnoliopsida</taxon>
        <taxon>Amborellales</taxon>
        <taxon>Amborellaceae</taxon>
        <taxon>Amborella</taxon>
    </lineage>
</organism>
<evidence type="ECO:0000313" key="1">
    <source>
        <dbReference type="EMBL" id="ERN06931.1"/>
    </source>
</evidence>
<feature type="non-terminal residue" evidence="1">
    <location>
        <position position="123"/>
    </location>
</feature>
<feature type="non-terminal residue" evidence="1">
    <location>
        <position position="1"/>
    </location>
</feature>
<gene>
    <name evidence="1" type="ORF">AMTR_s00005p00261950</name>
</gene>
<keyword evidence="2" id="KW-1185">Reference proteome</keyword>
<evidence type="ECO:0000313" key="2">
    <source>
        <dbReference type="Proteomes" id="UP000017836"/>
    </source>
</evidence>
<dbReference type="Gramene" id="ERN06931">
    <property type="protein sequence ID" value="ERN06931"/>
    <property type="gene ID" value="AMTR_s00005p00261950"/>
</dbReference>
<dbReference type="EMBL" id="KI393866">
    <property type="protein sequence ID" value="ERN06931.1"/>
    <property type="molecule type" value="Genomic_DNA"/>
</dbReference>
<name>W1PH17_AMBTC</name>
<protein>
    <submittedName>
        <fullName evidence="1">Uncharacterized protein</fullName>
    </submittedName>
</protein>
<proteinExistence type="predicted"/>
<dbReference type="HOGENOM" id="CLU_2021133_0_0_1"/>
<accession>W1PH17</accession>